<dbReference type="KEGG" id="bbel:109463904"/>
<evidence type="ECO:0000259" key="3">
    <source>
        <dbReference type="PROSITE" id="PS50222"/>
    </source>
</evidence>
<dbReference type="SUPFAM" id="SSF47473">
    <property type="entry name" value="EF-hand"/>
    <property type="match status" value="1"/>
</dbReference>
<proteinExistence type="predicted"/>
<feature type="domain" description="EF-hand" evidence="3">
    <location>
        <begin position="81"/>
        <end position="116"/>
    </location>
</feature>
<dbReference type="InterPro" id="IPR002048">
    <property type="entry name" value="EF_hand_dom"/>
</dbReference>
<dbReference type="PROSITE" id="PS00018">
    <property type="entry name" value="EF_HAND_1"/>
    <property type="match status" value="4"/>
</dbReference>
<sequence>MAEQLTKEQISEFKEAFELFDKDGNGSIDLEELRTVMTKLGQNPTNSELRDMINEVDTDGDGTIDFTEFLTMMTQQMKQMHQEEELRDSFKLFDKDGNGSISAAELRQVMANLGEKLTDEEVDAMIREADVDGDGEVNFEEFVRMMRDK</sequence>
<dbReference type="Proteomes" id="UP000515135">
    <property type="component" value="Unplaced"/>
</dbReference>
<accession>A0A6P4YC34</accession>
<evidence type="ECO:0000313" key="4">
    <source>
        <dbReference type="Proteomes" id="UP000515135"/>
    </source>
</evidence>
<dbReference type="OrthoDB" id="26525at2759"/>
<keyword evidence="1" id="KW-0677">Repeat</keyword>
<dbReference type="PROSITE" id="PS50222">
    <property type="entry name" value="EF_HAND_2"/>
    <property type="match status" value="4"/>
</dbReference>
<dbReference type="Gene3D" id="1.10.238.10">
    <property type="entry name" value="EF-hand"/>
    <property type="match status" value="3"/>
</dbReference>
<dbReference type="InterPro" id="IPR011992">
    <property type="entry name" value="EF-hand-dom_pair"/>
</dbReference>
<dbReference type="GeneID" id="109463904"/>
<organism evidence="4 5">
    <name type="scientific">Branchiostoma belcheri</name>
    <name type="common">Amphioxus</name>
    <dbReference type="NCBI Taxonomy" id="7741"/>
    <lineage>
        <taxon>Eukaryota</taxon>
        <taxon>Metazoa</taxon>
        <taxon>Chordata</taxon>
        <taxon>Cephalochordata</taxon>
        <taxon>Leptocardii</taxon>
        <taxon>Amphioxiformes</taxon>
        <taxon>Branchiostomatidae</taxon>
        <taxon>Branchiostoma</taxon>
    </lineage>
</organism>
<dbReference type="PANTHER" id="PTHR23048:SF0">
    <property type="entry name" value="CALMODULIN LIKE 3"/>
    <property type="match status" value="1"/>
</dbReference>
<dbReference type="Pfam" id="PF13499">
    <property type="entry name" value="EF-hand_7"/>
    <property type="match status" value="2"/>
</dbReference>
<dbReference type="FunFam" id="1.10.238.10:FF:000003">
    <property type="entry name" value="Calmodulin A"/>
    <property type="match status" value="1"/>
</dbReference>
<protein>
    <submittedName>
        <fullName evidence="5">Calmodulin-like</fullName>
    </submittedName>
</protein>
<reference evidence="5" key="1">
    <citation type="submission" date="2025-08" db="UniProtKB">
        <authorList>
            <consortium name="RefSeq"/>
        </authorList>
    </citation>
    <scope>IDENTIFICATION</scope>
    <source>
        <tissue evidence="5">Gonad</tissue>
    </source>
</reference>
<dbReference type="RefSeq" id="XP_019616347.1">
    <property type="nucleotide sequence ID" value="XM_019760788.1"/>
</dbReference>
<evidence type="ECO:0000313" key="5">
    <source>
        <dbReference type="RefSeq" id="XP_019616347.1"/>
    </source>
</evidence>
<dbReference type="CDD" id="cd00051">
    <property type="entry name" value="EFh"/>
    <property type="match status" value="1"/>
</dbReference>
<dbReference type="InterPro" id="IPR050230">
    <property type="entry name" value="CALM/Myosin/TropC-like"/>
</dbReference>
<feature type="domain" description="EF-hand" evidence="3">
    <location>
        <begin position="117"/>
        <end position="149"/>
    </location>
</feature>
<dbReference type="GO" id="GO:0005509">
    <property type="term" value="F:calcium ion binding"/>
    <property type="evidence" value="ECO:0007669"/>
    <property type="project" value="InterPro"/>
</dbReference>
<gene>
    <name evidence="5" type="primary">LOC109463904</name>
</gene>
<name>A0A6P4YC34_BRABE</name>
<dbReference type="PANTHER" id="PTHR23048">
    <property type="entry name" value="MYOSIN LIGHT CHAIN 1, 3"/>
    <property type="match status" value="1"/>
</dbReference>
<feature type="domain" description="EF-hand" evidence="3">
    <location>
        <begin position="8"/>
        <end position="43"/>
    </location>
</feature>
<dbReference type="GO" id="GO:0016460">
    <property type="term" value="C:myosin II complex"/>
    <property type="evidence" value="ECO:0007669"/>
    <property type="project" value="TreeGrafter"/>
</dbReference>
<dbReference type="AlphaFoldDB" id="A0A6P4YC34"/>
<evidence type="ECO:0000256" key="1">
    <source>
        <dbReference type="ARBA" id="ARBA00022737"/>
    </source>
</evidence>
<keyword evidence="4" id="KW-1185">Reference proteome</keyword>
<dbReference type="SMART" id="SM00054">
    <property type="entry name" value="EFh"/>
    <property type="match status" value="4"/>
</dbReference>
<feature type="domain" description="EF-hand" evidence="3">
    <location>
        <begin position="44"/>
        <end position="79"/>
    </location>
</feature>
<evidence type="ECO:0000256" key="2">
    <source>
        <dbReference type="ARBA" id="ARBA00022837"/>
    </source>
</evidence>
<dbReference type="InterPro" id="IPR018247">
    <property type="entry name" value="EF_Hand_1_Ca_BS"/>
</dbReference>
<keyword evidence="2" id="KW-0106">Calcium</keyword>